<dbReference type="Gene3D" id="1.10.8.10">
    <property type="entry name" value="DNA helicase RuvA subunit, C-terminal domain"/>
    <property type="match status" value="1"/>
</dbReference>
<evidence type="ECO:0000256" key="1">
    <source>
        <dbReference type="ARBA" id="ARBA00022490"/>
    </source>
</evidence>
<evidence type="ECO:0000259" key="7">
    <source>
        <dbReference type="SMART" id="SM00278"/>
    </source>
</evidence>
<dbReference type="SUPFAM" id="SSF46929">
    <property type="entry name" value="DNA helicase RuvA subunit, C-terminal domain"/>
    <property type="match status" value="1"/>
</dbReference>
<comment type="subunit">
    <text evidence="6">Homotetramer. Forms an RuvA(8)-RuvB(12)-Holliday junction (HJ) complex. HJ DNA is sandwiched between 2 RuvA tetramers; dsDNA enters through RuvA and exits via RuvB. An RuvB hexamer assembles on each DNA strand where it exits the tetramer. Each RuvB hexamer is contacted by two RuvA subunits (via domain III) on 2 adjacent RuvB subunits; this complex drives branch migration. In the full resolvosome a probable DNA-RuvA(4)-RuvB(12)-RuvC(2) complex forms which resolves the HJ.</text>
</comment>
<keyword evidence="9" id="KW-1185">Reference proteome</keyword>
<comment type="domain">
    <text evidence="6">Has three domains with a flexible linker between the domains II and III and assumes an 'L' shape. Domain III is highly mobile and contacts RuvB.</text>
</comment>
<dbReference type="Pfam" id="PF07499">
    <property type="entry name" value="RuvA_C"/>
    <property type="match status" value="1"/>
</dbReference>
<dbReference type="GO" id="GO:0005524">
    <property type="term" value="F:ATP binding"/>
    <property type="evidence" value="ECO:0007669"/>
    <property type="project" value="InterPro"/>
</dbReference>
<keyword evidence="8" id="KW-0067">ATP-binding</keyword>
<organism evidence="8 9">
    <name type="scientific">Zhihengliuella halotolerans</name>
    <dbReference type="NCBI Taxonomy" id="370736"/>
    <lineage>
        <taxon>Bacteria</taxon>
        <taxon>Bacillati</taxon>
        <taxon>Actinomycetota</taxon>
        <taxon>Actinomycetes</taxon>
        <taxon>Micrococcales</taxon>
        <taxon>Micrococcaceae</taxon>
        <taxon>Zhihengliuella</taxon>
    </lineage>
</organism>
<dbReference type="GO" id="GO:0006310">
    <property type="term" value="P:DNA recombination"/>
    <property type="evidence" value="ECO:0007669"/>
    <property type="project" value="UniProtKB-UniRule"/>
</dbReference>
<protein>
    <recommendedName>
        <fullName evidence="6">Holliday junction branch migration complex subunit RuvA</fullName>
    </recommendedName>
</protein>
<dbReference type="Gene3D" id="1.10.150.20">
    <property type="entry name" value="5' to 3' exonuclease, C-terminal subdomain"/>
    <property type="match status" value="1"/>
</dbReference>
<dbReference type="OrthoDB" id="5293449at2"/>
<feature type="region of interest" description="Domain III" evidence="6">
    <location>
        <begin position="153"/>
        <end position="208"/>
    </location>
</feature>
<evidence type="ECO:0000313" key="8">
    <source>
        <dbReference type="EMBL" id="RZU61492.1"/>
    </source>
</evidence>
<evidence type="ECO:0000256" key="5">
    <source>
        <dbReference type="ARBA" id="ARBA00023204"/>
    </source>
</evidence>
<accession>A0A4Q8ABF3</accession>
<dbReference type="InterPro" id="IPR000085">
    <property type="entry name" value="RuvA"/>
</dbReference>
<dbReference type="GO" id="GO:0009379">
    <property type="term" value="C:Holliday junction helicase complex"/>
    <property type="evidence" value="ECO:0007669"/>
    <property type="project" value="InterPro"/>
</dbReference>
<dbReference type="EMBL" id="SHLA01000001">
    <property type="protein sequence ID" value="RZU61492.1"/>
    <property type="molecule type" value="Genomic_DNA"/>
</dbReference>
<dbReference type="NCBIfam" id="TIGR00084">
    <property type="entry name" value="ruvA"/>
    <property type="match status" value="1"/>
</dbReference>
<evidence type="ECO:0000256" key="2">
    <source>
        <dbReference type="ARBA" id="ARBA00022763"/>
    </source>
</evidence>
<comment type="caution">
    <text evidence="6">Lacks conserved residue(s) required for the propagation of feature annotation.</text>
</comment>
<dbReference type="InterPro" id="IPR010994">
    <property type="entry name" value="RuvA_2-like"/>
</dbReference>
<evidence type="ECO:0000256" key="3">
    <source>
        <dbReference type="ARBA" id="ARBA00023125"/>
    </source>
</evidence>
<dbReference type="InterPro" id="IPR003583">
    <property type="entry name" value="Hlx-hairpin-Hlx_DNA-bd_motif"/>
</dbReference>
<dbReference type="GO" id="GO:0000400">
    <property type="term" value="F:four-way junction DNA binding"/>
    <property type="evidence" value="ECO:0007669"/>
    <property type="project" value="UniProtKB-UniRule"/>
</dbReference>
<dbReference type="AlphaFoldDB" id="A0A4Q8ABF3"/>
<dbReference type="Proteomes" id="UP000292685">
    <property type="component" value="Unassembled WGS sequence"/>
</dbReference>
<dbReference type="InterPro" id="IPR036267">
    <property type="entry name" value="RuvA_C_sf"/>
</dbReference>
<evidence type="ECO:0000256" key="4">
    <source>
        <dbReference type="ARBA" id="ARBA00023172"/>
    </source>
</evidence>
<dbReference type="InterPro" id="IPR013849">
    <property type="entry name" value="DNA_helicase_Holl-junc_RuvA_I"/>
</dbReference>
<dbReference type="SMART" id="SM00278">
    <property type="entry name" value="HhH1"/>
    <property type="match status" value="2"/>
</dbReference>
<comment type="caution">
    <text evidence="8">The sequence shown here is derived from an EMBL/GenBank/DDBJ whole genome shotgun (WGS) entry which is preliminary data.</text>
</comment>
<dbReference type="InterPro" id="IPR012340">
    <property type="entry name" value="NA-bd_OB-fold"/>
</dbReference>
<keyword evidence="8" id="KW-0378">Hydrolase</keyword>
<name>A0A4Q8ABF3_9MICC</name>
<proteinExistence type="inferred from homology"/>
<keyword evidence="4 6" id="KW-0233">DNA recombination</keyword>
<keyword evidence="3 6" id="KW-0238">DNA-binding</keyword>
<dbReference type="Gene3D" id="2.40.50.140">
    <property type="entry name" value="Nucleic acid-binding proteins"/>
    <property type="match status" value="1"/>
</dbReference>
<reference evidence="8 9" key="1">
    <citation type="submission" date="2019-02" db="EMBL/GenBank/DDBJ databases">
        <title>Sequencing the genomes of 1000 actinobacteria strains.</title>
        <authorList>
            <person name="Klenk H.-P."/>
        </authorList>
    </citation>
    <scope>NUCLEOTIDE SEQUENCE [LARGE SCALE GENOMIC DNA]</scope>
    <source>
        <strain evidence="8 9">DSM 17364</strain>
    </source>
</reference>
<keyword evidence="8" id="KW-0347">Helicase</keyword>
<dbReference type="GO" id="GO:0009378">
    <property type="term" value="F:four-way junction helicase activity"/>
    <property type="evidence" value="ECO:0007669"/>
    <property type="project" value="InterPro"/>
</dbReference>
<keyword evidence="5 6" id="KW-0234">DNA repair</keyword>
<dbReference type="SUPFAM" id="SSF47781">
    <property type="entry name" value="RuvA domain 2-like"/>
    <property type="match status" value="1"/>
</dbReference>
<dbReference type="GO" id="GO:0048476">
    <property type="term" value="C:Holliday junction resolvase complex"/>
    <property type="evidence" value="ECO:0007669"/>
    <property type="project" value="UniProtKB-UniRule"/>
</dbReference>
<dbReference type="Pfam" id="PF01330">
    <property type="entry name" value="RuvA_N"/>
    <property type="match status" value="1"/>
</dbReference>
<keyword evidence="2 6" id="KW-0227">DNA damage</keyword>
<dbReference type="SUPFAM" id="SSF50249">
    <property type="entry name" value="Nucleic acid-binding proteins"/>
    <property type="match status" value="1"/>
</dbReference>
<dbReference type="GO" id="GO:0005737">
    <property type="term" value="C:cytoplasm"/>
    <property type="evidence" value="ECO:0007669"/>
    <property type="project" value="UniProtKB-SubCell"/>
</dbReference>
<comment type="function">
    <text evidence="6">The RuvA-RuvB-RuvC complex processes Holliday junction (HJ) DNA during genetic recombination and DNA repair, while the RuvA-RuvB complex plays an important role in the rescue of blocked DNA replication forks via replication fork reversal (RFR). RuvA specifically binds to HJ cruciform DNA, conferring on it an open structure. The RuvB hexamer acts as an ATP-dependent pump, pulling dsDNA into and through the RuvAB complex. HJ branch migration allows RuvC to scan DNA until it finds its consensus sequence, where it cleaves and resolves the cruciform DNA.</text>
</comment>
<dbReference type="HAMAP" id="MF_00031">
    <property type="entry name" value="DNA_HJ_migration_RuvA"/>
    <property type="match status" value="1"/>
</dbReference>
<keyword evidence="8" id="KW-0547">Nucleotide-binding</keyword>
<comment type="similarity">
    <text evidence="6">Belongs to the RuvA family.</text>
</comment>
<dbReference type="Pfam" id="PF14520">
    <property type="entry name" value="HHH_5"/>
    <property type="match status" value="1"/>
</dbReference>
<dbReference type="CDD" id="cd14332">
    <property type="entry name" value="UBA_RuvA_C"/>
    <property type="match status" value="1"/>
</dbReference>
<sequence>MISSLSGDVQSVGLNSAVINVGGFGMLVHATPQTLSVLRVGERAQVETTMVVREDSMTLFGFGDAGAREVFEILQSVSGIGPRLALAVLAVLSPEEVRVAVAAGDTKALTRVPGVGPKVAQRMALELAGKLAPTGEADAAGTPQSDGDAWRVAVLDALTGLGWKEKDAVKAIDAFAEDQPALVSEGDMPRILRAVLADIGRDRSRGRR</sequence>
<dbReference type="GO" id="GO:0006281">
    <property type="term" value="P:DNA repair"/>
    <property type="evidence" value="ECO:0007669"/>
    <property type="project" value="UniProtKB-UniRule"/>
</dbReference>
<gene>
    <name evidence="6" type="primary">ruvA</name>
    <name evidence="8" type="ORF">EV380_1063</name>
</gene>
<comment type="subcellular location">
    <subcellularLocation>
        <location evidence="6">Cytoplasm</location>
    </subcellularLocation>
</comment>
<evidence type="ECO:0000256" key="6">
    <source>
        <dbReference type="HAMAP-Rule" id="MF_00031"/>
    </source>
</evidence>
<evidence type="ECO:0000313" key="9">
    <source>
        <dbReference type="Proteomes" id="UP000292685"/>
    </source>
</evidence>
<dbReference type="InterPro" id="IPR011114">
    <property type="entry name" value="RuvA_C"/>
</dbReference>
<feature type="domain" description="Helix-hairpin-helix DNA-binding motif class 1" evidence="7">
    <location>
        <begin position="107"/>
        <end position="126"/>
    </location>
</feature>
<keyword evidence="1 6" id="KW-0963">Cytoplasm</keyword>
<feature type="domain" description="Helix-hairpin-helix DNA-binding motif class 1" evidence="7">
    <location>
        <begin position="72"/>
        <end position="91"/>
    </location>
</feature>
<dbReference type="RefSeq" id="WP_130449830.1">
    <property type="nucleotide sequence ID" value="NZ_SHLA01000001.1"/>
</dbReference>